<feature type="binding site" evidence="6">
    <location>
        <begin position="122"/>
        <end position="124"/>
    </location>
    <ligand>
        <name>substrate</name>
    </ligand>
</feature>
<dbReference type="HAMAP" id="MF_01661">
    <property type="entry name" value="D_rib_pyranase"/>
    <property type="match status" value="1"/>
</dbReference>
<dbReference type="InterPro" id="IPR007721">
    <property type="entry name" value="RbsD_FucU"/>
</dbReference>
<dbReference type="GO" id="GO:0048029">
    <property type="term" value="F:monosaccharide binding"/>
    <property type="evidence" value="ECO:0007669"/>
    <property type="project" value="InterPro"/>
</dbReference>
<name>A0A1X7AL76_9GAMM</name>
<dbReference type="GO" id="GO:0062193">
    <property type="term" value="F:D-ribose pyranase activity"/>
    <property type="evidence" value="ECO:0007669"/>
    <property type="project" value="UniProtKB-EC"/>
</dbReference>
<keyword evidence="3 6" id="KW-0963">Cytoplasm</keyword>
<dbReference type="Pfam" id="PF05025">
    <property type="entry name" value="RbsD_FucU"/>
    <property type="match status" value="1"/>
</dbReference>
<dbReference type="SUPFAM" id="SSF102546">
    <property type="entry name" value="RbsD-like"/>
    <property type="match status" value="1"/>
</dbReference>
<proteinExistence type="inferred from homology"/>
<comment type="catalytic activity">
    <reaction evidence="1 6">
        <text>beta-D-ribopyranose = beta-D-ribofuranose</text>
        <dbReference type="Rhea" id="RHEA:25432"/>
        <dbReference type="ChEBI" id="CHEBI:27476"/>
        <dbReference type="ChEBI" id="CHEBI:47002"/>
        <dbReference type="EC" id="5.4.99.62"/>
    </reaction>
</comment>
<evidence type="ECO:0000256" key="6">
    <source>
        <dbReference type="HAMAP-Rule" id="MF_01661"/>
    </source>
</evidence>
<evidence type="ECO:0000256" key="2">
    <source>
        <dbReference type="ARBA" id="ARBA00012862"/>
    </source>
</evidence>
<feature type="binding site" evidence="6">
    <location>
        <position position="100"/>
    </location>
    <ligand>
        <name>substrate</name>
    </ligand>
</feature>
<keyword evidence="4 6" id="KW-0413">Isomerase</keyword>
<comment type="caution">
    <text evidence="6">Lacks conserved residue(s) required for the propagation of feature annotation.</text>
</comment>
<evidence type="ECO:0000256" key="3">
    <source>
        <dbReference type="ARBA" id="ARBA00022490"/>
    </source>
</evidence>
<comment type="subunit">
    <text evidence="6">Homodecamer.</text>
</comment>
<sequence length="134" mass="14381">MKKGRLLHPELSRIVAEIGQGQTLTIADAGLPVAPGTPRVDLALAEGIPGFIDTLRVILSEMKVDEAVIASAMSQESPDIYAALMDALAPYDITVTTVSHESLKHQADESRSVIRTGEFTPFANVILKSGCLFY</sequence>
<evidence type="ECO:0000256" key="4">
    <source>
        <dbReference type="ARBA" id="ARBA00023235"/>
    </source>
</evidence>
<dbReference type="Gene3D" id="3.40.1650.10">
    <property type="entry name" value="RbsD-like domain"/>
    <property type="match status" value="1"/>
</dbReference>
<evidence type="ECO:0000313" key="8">
    <source>
        <dbReference type="Proteomes" id="UP000196573"/>
    </source>
</evidence>
<feature type="binding site" evidence="6">
    <location>
        <position position="28"/>
    </location>
    <ligand>
        <name>substrate</name>
    </ligand>
</feature>
<comment type="subcellular location">
    <subcellularLocation>
        <location evidence="6">Cytoplasm</location>
    </subcellularLocation>
</comment>
<evidence type="ECO:0000256" key="1">
    <source>
        <dbReference type="ARBA" id="ARBA00000223"/>
    </source>
</evidence>
<evidence type="ECO:0000313" key="7">
    <source>
        <dbReference type="EMBL" id="SMA48637.1"/>
    </source>
</evidence>
<dbReference type="InterPro" id="IPR023064">
    <property type="entry name" value="D-ribose_pyranase"/>
</dbReference>
<keyword evidence="8" id="KW-1185">Reference proteome</keyword>
<dbReference type="EMBL" id="FWPT01000006">
    <property type="protein sequence ID" value="SMA48637.1"/>
    <property type="molecule type" value="Genomic_DNA"/>
</dbReference>
<evidence type="ECO:0000256" key="5">
    <source>
        <dbReference type="ARBA" id="ARBA00023277"/>
    </source>
</evidence>
<dbReference type="RefSeq" id="WP_087110971.1">
    <property type="nucleotide sequence ID" value="NZ_CBCSCN010000006.1"/>
</dbReference>
<accession>A0A1X7AL76</accession>
<dbReference type="PANTHER" id="PTHR37831:SF1">
    <property type="entry name" value="D-RIBOSE PYRANASE"/>
    <property type="match status" value="1"/>
</dbReference>
<dbReference type="NCBIfam" id="NF008761">
    <property type="entry name" value="PRK11797.1"/>
    <property type="match status" value="1"/>
</dbReference>
<organism evidence="7 8">
    <name type="scientific">Parendozoicomonas haliclonae</name>
    <dbReference type="NCBI Taxonomy" id="1960125"/>
    <lineage>
        <taxon>Bacteria</taxon>
        <taxon>Pseudomonadati</taxon>
        <taxon>Pseudomonadota</taxon>
        <taxon>Gammaproteobacteria</taxon>
        <taxon>Oceanospirillales</taxon>
        <taxon>Endozoicomonadaceae</taxon>
        <taxon>Parendozoicomonas</taxon>
    </lineage>
</organism>
<dbReference type="InterPro" id="IPR023750">
    <property type="entry name" value="RbsD-like_sf"/>
</dbReference>
<gene>
    <name evidence="6 7" type="primary">rbsD</name>
    <name evidence="7" type="ORF">EHSB41UT_02826</name>
</gene>
<dbReference type="GO" id="GO:0016872">
    <property type="term" value="F:intramolecular lyase activity"/>
    <property type="evidence" value="ECO:0007669"/>
    <property type="project" value="UniProtKB-UniRule"/>
</dbReference>
<dbReference type="AlphaFoldDB" id="A0A1X7AL76"/>
<dbReference type="PANTHER" id="PTHR37831">
    <property type="entry name" value="D-RIBOSE PYRANASE"/>
    <property type="match status" value="1"/>
</dbReference>
<dbReference type="GO" id="GO:0005829">
    <property type="term" value="C:cytosol"/>
    <property type="evidence" value="ECO:0007669"/>
    <property type="project" value="TreeGrafter"/>
</dbReference>
<keyword evidence="5 6" id="KW-0119">Carbohydrate metabolism</keyword>
<dbReference type="OrthoDB" id="9805009at2"/>
<dbReference type="GO" id="GO:0019303">
    <property type="term" value="P:D-ribose catabolic process"/>
    <property type="evidence" value="ECO:0007669"/>
    <property type="project" value="UniProtKB-UniRule"/>
</dbReference>
<dbReference type="Proteomes" id="UP000196573">
    <property type="component" value="Unassembled WGS sequence"/>
</dbReference>
<protein>
    <recommendedName>
        <fullName evidence="2 6">D-ribose pyranase</fullName>
        <ecNumber evidence="2 6">5.4.99.62</ecNumber>
    </recommendedName>
</protein>
<comment type="function">
    <text evidence="6">Catalyzes the interconversion of beta-pyran and beta-furan forms of D-ribose.</text>
</comment>
<dbReference type="UniPathway" id="UPA00916">
    <property type="reaction ID" value="UER00888"/>
</dbReference>
<comment type="similarity">
    <text evidence="6">Belongs to the RbsD / FucU family. RbsD subfamily.</text>
</comment>
<dbReference type="EC" id="5.4.99.62" evidence="2 6"/>
<reference evidence="7 8" key="1">
    <citation type="submission" date="2017-03" db="EMBL/GenBank/DDBJ databases">
        <authorList>
            <person name="Afonso C.L."/>
            <person name="Miller P.J."/>
            <person name="Scott M.A."/>
            <person name="Spackman E."/>
            <person name="Goraichik I."/>
            <person name="Dimitrov K.M."/>
            <person name="Suarez D.L."/>
            <person name="Swayne D.E."/>
        </authorList>
    </citation>
    <scope>NUCLEOTIDE SEQUENCE [LARGE SCALE GENOMIC DNA]</scope>
    <source>
        <strain evidence="7">SB41UT1</strain>
    </source>
</reference>
<comment type="pathway">
    <text evidence="6">Carbohydrate metabolism; D-ribose degradation; D-ribose 5-phosphate from beta-D-ribopyranose: step 1/2.</text>
</comment>